<dbReference type="InterPro" id="IPR010347">
    <property type="entry name" value="Tdp1"/>
</dbReference>
<evidence type="ECO:0000313" key="10">
    <source>
        <dbReference type="Proteomes" id="UP001521222"/>
    </source>
</evidence>
<comment type="pathway">
    <text evidence="5 6">tRNA modification; 5-methoxycarbonylmethyl-2-thiouridine-tRNA biosynthesis.</text>
</comment>
<dbReference type="Pfam" id="PF02809">
    <property type="entry name" value="UIM"/>
    <property type="match status" value="2"/>
</dbReference>
<dbReference type="InterPro" id="IPR015221">
    <property type="entry name" value="Urm1"/>
</dbReference>
<comment type="PTM">
    <text evidence="5">C-terminal thiocarboxylation occurs in 2 steps, it is first acyl-adenylated (-COAMP) via the hesA/moeB/thiF part of UBA4, then thiocarboxylated (-COSH) via the rhodanese domain of UBA4.</text>
</comment>
<dbReference type="CDD" id="cd09122">
    <property type="entry name" value="PLDc_Tdp1_1"/>
    <property type="match status" value="1"/>
</dbReference>
<organism evidence="9 10">
    <name type="scientific">Nothophoma quercina</name>
    <dbReference type="NCBI Taxonomy" id="749835"/>
    <lineage>
        <taxon>Eukaryota</taxon>
        <taxon>Fungi</taxon>
        <taxon>Dikarya</taxon>
        <taxon>Ascomycota</taxon>
        <taxon>Pezizomycotina</taxon>
        <taxon>Dothideomycetes</taxon>
        <taxon>Pleosporomycetidae</taxon>
        <taxon>Pleosporales</taxon>
        <taxon>Pleosporineae</taxon>
        <taxon>Didymellaceae</taxon>
        <taxon>Nothophoma</taxon>
    </lineage>
</organism>
<dbReference type="Pfam" id="PF06087">
    <property type="entry name" value="Tyr-DNA_phospho"/>
    <property type="match status" value="1"/>
</dbReference>
<dbReference type="CDD" id="cd01764">
    <property type="entry name" value="Ubl_Urm1"/>
    <property type="match status" value="1"/>
</dbReference>
<feature type="compositionally biased region" description="Polar residues" evidence="7">
    <location>
        <begin position="217"/>
        <end position="247"/>
    </location>
</feature>
<dbReference type="SMART" id="SM00726">
    <property type="entry name" value="UIM"/>
    <property type="match status" value="2"/>
</dbReference>
<feature type="region of interest" description="Disordered" evidence="7">
    <location>
        <begin position="261"/>
        <end position="302"/>
    </location>
</feature>
<keyword evidence="1 5" id="KW-0963">Cytoplasm</keyword>
<evidence type="ECO:0000256" key="5">
    <source>
        <dbReference type="HAMAP-Rule" id="MF_03048"/>
    </source>
</evidence>
<comment type="subcellular location">
    <subcellularLocation>
        <location evidence="5 6">Cytoplasm</location>
    </subcellularLocation>
</comment>
<keyword evidence="3 5" id="KW-0819">tRNA processing</keyword>
<comment type="similarity">
    <text evidence="5 6">Belongs to the URM1 family.</text>
</comment>
<sequence>MSAETLQINVEFSGGLELLFDNQKKYPLEIPRQDESGLPSNVAFLVRYLCDKVMKDSRKDMFVLDDTVRPGILVLINEADWELEGEDQYELQKGDHIMFVSTLHGGVLRACLIATCGSAAQSEHINTTLYNSTNRVGDAMTSSDGDEDLELAMALSLQQSPSAASTHKVVVDLTSDREGEDDEDLKRAIALSLRDNAQLAVPIQQNADAMQKESDMTRTAQTAELTQQAPKSTSGKPQALPVTTSFAWNRKAMEQERLARLEKSKRKRSPSPDLPSKHLSQTSVPAASKGNSAGHQQPAGRVLRYPKGVIKRTFATKFPRTNDLTVDELLEASSLKIAVISSFQWDEEWLRTKLDYTKVRQIWVMNAKGADLQAQWRQDLADTGIPNLRVHFPPLEGATMNTHSKYMLLFHDDKLRVVVTTANMEREYWGEVKSKWQPGVMENSSLVIDLPRRADGVVGSKDELSLFGKELVHFLEAQKLDLDVINGVLKFDFSQTGHLAFVHSMYVQAPNLGKHELTYSSGAPTDTESHPTGLPSLARAVRDLDLDKVESIELDYAASSLGALTFDLLQRIYLAAQGLLFTSAPTSRTKMVEQLTRRFRIYYPSDDTIKSSIGGPNCAGIISLRKTHFLAPTFPGECVRDHVSTRKGMISHNKLLFARGRHADGTGFAWVYVGSANISESAWGAQKILKSGKMGKLTIRNWECGVVFPVPEEKFKALRLEQGEVPPMSVFEDTIEVPFQIPGEAYEGRSPWLQNF</sequence>
<comment type="function">
    <text evidence="5">Acts as a sulfur carrier required for 2-thiolation of mcm(5)S(2)U at tRNA wobble positions of cytosolic tRNA(Lys), tRNA(Glu) and tRNA(Gln). Serves as sulfur donor in tRNA 2-thiolation reaction by being thiocarboxylated (-COSH) at its C-terminus by the MOCS3 homolog UBA4. The sulfur is then transferred to tRNA to form 2-thiolation of mcm(5)S(2)U. Prior mcm(5) tRNA modification by the elongator complex is required for 2-thiolation. Also acts as a ubiquitin-like protein (UBL) that is covalently conjugated via an isopeptide bond to lysine residues of target proteins such as AHP1. The thiocarboxylated form serves as substrate for conjugation and oxidative stress specifically induces the formation of UBL-protein conjugates.</text>
</comment>
<feature type="cross-link" description="Glycyl lysine isopeptide (Gly-Lys) (interchain with K-? in acceptor proteins)" evidence="5">
    <location>
        <position position="106"/>
    </location>
</feature>
<feature type="modified residue" description="1-thioglycine" evidence="5">
    <location>
        <position position="106"/>
    </location>
</feature>
<dbReference type="InterPro" id="IPR012675">
    <property type="entry name" value="Beta-grasp_dom_sf"/>
</dbReference>
<keyword evidence="10" id="KW-1185">Reference proteome</keyword>
<protein>
    <recommendedName>
        <fullName evidence="5 6">Ubiquitin-related modifier 1</fullName>
    </recommendedName>
</protein>
<evidence type="ECO:0000256" key="2">
    <source>
        <dbReference type="ARBA" id="ARBA00022499"/>
    </source>
</evidence>
<dbReference type="InterPro" id="IPR003903">
    <property type="entry name" value="UIM_dom"/>
</dbReference>
<dbReference type="PROSITE" id="PS50035">
    <property type="entry name" value="PLD"/>
    <property type="match status" value="1"/>
</dbReference>
<dbReference type="EMBL" id="JAKIXB020000016">
    <property type="protein sequence ID" value="KAL1601210.1"/>
    <property type="molecule type" value="Genomic_DNA"/>
</dbReference>
<feature type="compositionally biased region" description="Polar residues" evidence="7">
    <location>
        <begin position="278"/>
        <end position="295"/>
    </location>
</feature>
<dbReference type="InterPro" id="IPR016155">
    <property type="entry name" value="Mopterin_synth/thiamin_S_b"/>
</dbReference>
<dbReference type="PROSITE" id="PS50330">
    <property type="entry name" value="UIM"/>
    <property type="match status" value="1"/>
</dbReference>
<dbReference type="Proteomes" id="UP001521222">
    <property type="component" value="Unassembled WGS sequence"/>
</dbReference>
<dbReference type="InterPro" id="IPR001736">
    <property type="entry name" value="PLipase_D/transphosphatidylase"/>
</dbReference>
<name>A0ABR3R9U1_9PLEO</name>
<dbReference type="PANTHER" id="PTHR12415">
    <property type="entry name" value="TYROSYL-DNA PHOSPHODIESTERASE 1"/>
    <property type="match status" value="1"/>
</dbReference>
<evidence type="ECO:0000256" key="3">
    <source>
        <dbReference type="ARBA" id="ARBA00022694"/>
    </source>
</evidence>
<accession>A0ABR3R9U1</accession>
<evidence type="ECO:0000256" key="6">
    <source>
        <dbReference type="RuleBase" id="RU361182"/>
    </source>
</evidence>
<dbReference type="Gene3D" id="3.30.870.10">
    <property type="entry name" value="Endonuclease Chain A"/>
    <property type="match status" value="2"/>
</dbReference>
<dbReference type="Gene3D" id="6.10.140.100">
    <property type="match status" value="1"/>
</dbReference>
<reference evidence="9 10" key="1">
    <citation type="submission" date="2024-02" db="EMBL/GenBank/DDBJ databases">
        <title>De novo assembly and annotation of 12 fungi associated with fruit tree decline syndrome in Ontario, Canada.</title>
        <authorList>
            <person name="Sulman M."/>
            <person name="Ellouze W."/>
            <person name="Ilyukhin E."/>
        </authorList>
    </citation>
    <scope>NUCLEOTIDE SEQUENCE [LARGE SCALE GENOMIC DNA]</scope>
    <source>
        <strain evidence="9 10">M97-236</strain>
    </source>
</reference>
<evidence type="ECO:0000256" key="1">
    <source>
        <dbReference type="ARBA" id="ARBA00022490"/>
    </source>
</evidence>
<dbReference type="SUPFAM" id="SSF56024">
    <property type="entry name" value="Phospholipase D/nuclease"/>
    <property type="match status" value="2"/>
</dbReference>
<proteinExistence type="inferred from homology"/>
<evidence type="ECO:0000256" key="4">
    <source>
        <dbReference type="ARBA" id="ARBA00022786"/>
    </source>
</evidence>
<feature type="region of interest" description="Disordered" evidence="7">
    <location>
        <begin position="207"/>
        <end position="247"/>
    </location>
</feature>
<keyword evidence="4 5" id="KW-0833">Ubl conjugation pathway</keyword>
<keyword evidence="2 5" id="KW-1017">Isopeptide bond</keyword>
<gene>
    <name evidence="5" type="primary">URM1</name>
    <name evidence="9" type="ORF">SLS59_005362</name>
</gene>
<dbReference type="PANTHER" id="PTHR12415:SF4">
    <property type="entry name" value="TYROSYL-DNA PHOSPHODIESTERASE DOMAIN-CONTAINING PROTEIN"/>
    <property type="match status" value="1"/>
</dbReference>
<evidence type="ECO:0000259" key="8">
    <source>
        <dbReference type="PROSITE" id="PS50035"/>
    </source>
</evidence>
<comment type="caution">
    <text evidence="9">The sequence shown here is derived from an EMBL/GenBank/DDBJ whole genome shotgun (WGS) entry which is preliminary data.</text>
</comment>
<dbReference type="SUPFAM" id="SSF54285">
    <property type="entry name" value="MoaD/ThiS"/>
    <property type="match status" value="1"/>
</dbReference>
<evidence type="ECO:0000313" key="9">
    <source>
        <dbReference type="EMBL" id="KAL1601210.1"/>
    </source>
</evidence>
<dbReference type="HAMAP" id="MF_03048">
    <property type="entry name" value="Urm1"/>
    <property type="match status" value="1"/>
</dbReference>
<dbReference type="Gene3D" id="3.10.20.30">
    <property type="match status" value="1"/>
</dbReference>
<feature type="domain" description="PLD phosphodiesterase" evidence="8">
    <location>
        <begin position="647"/>
        <end position="682"/>
    </location>
</feature>
<dbReference type="Pfam" id="PF09138">
    <property type="entry name" value="Urm1"/>
    <property type="match status" value="1"/>
</dbReference>
<evidence type="ECO:0000256" key="7">
    <source>
        <dbReference type="SAM" id="MobiDB-lite"/>
    </source>
</evidence>